<dbReference type="PANTHER" id="PTHR22835">
    <property type="entry name" value="ZINC FINGER FYVE DOMAIN CONTAINING PROTEIN"/>
    <property type="match status" value="1"/>
</dbReference>
<keyword evidence="3" id="KW-0378">Hydrolase</keyword>
<comment type="similarity">
    <text evidence="1">Belongs to the 'GDSL' lipolytic enzyme family.</text>
</comment>
<evidence type="ECO:0000313" key="6">
    <source>
        <dbReference type="RefSeq" id="XP_038975762.1"/>
    </source>
</evidence>
<evidence type="ECO:0000256" key="3">
    <source>
        <dbReference type="ARBA" id="ARBA00022801"/>
    </source>
</evidence>
<organism evidence="5 6">
    <name type="scientific">Phoenix dactylifera</name>
    <name type="common">Date palm</name>
    <dbReference type="NCBI Taxonomy" id="42345"/>
    <lineage>
        <taxon>Eukaryota</taxon>
        <taxon>Viridiplantae</taxon>
        <taxon>Streptophyta</taxon>
        <taxon>Embryophyta</taxon>
        <taxon>Tracheophyta</taxon>
        <taxon>Spermatophyta</taxon>
        <taxon>Magnoliopsida</taxon>
        <taxon>Liliopsida</taxon>
        <taxon>Arecaceae</taxon>
        <taxon>Coryphoideae</taxon>
        <taxon>Phoeniceae</taxon>
        <taxon>Phoenix</taxon>
    </lineage>
</organism>
<evidence type="ECO:0000313" key="5">
    <source>
        <dbReference type="Proteomes" id="UP000228380"/>
    </source>
</evidence>
<dbReference type="Proteomes" id="UP000228380">
    <property type="component" value="Unplaced"/>
</dbReference>
<dbReference type="OrthoDB" id="655468at2759"/>
<dbReference type="PANTHER" id="PTHR22835:SF275">
    <property type="entry name" value="OS01G0331100 PROTEIN"/>
    <property type="match status" value="1"/>
</dbReference>
<proteinExistence type="inferred from homology"/>
<dbReference type="InterPro" id="IPR036514">
    <property type="entry name" value="SGNH_hydro_sf"/>
</dbReference>
<sequence>MQGQEMRLSFNDEVTRAIAVVRGHMVRKHPYFREREREVEVSMGGGGGHGLCLTTSLLLVICSLPAMVESACGRNPVVFNFGDSNSDTGGFVAGLGNQISLPEGRVFFHRPAGRYCDGRLIVDFLCESLKTNYLSPYLESLGSDFRNGANFAIAGSRTLPPDVPFSLHIQVNQFLHFKSRSLELDARGPIDEEGFRKALYAIDIGQNDLSAAFDANLPYNQVIQRIPFVILEIKTAVKTLYDNGGKNFWIHNTGPLGCLPVKLSLPRKDDSSLDQCGCLMPVNNAAKEFNAQLSALCDELRSELKDATIVYTDIFTIKYDIIANHTTYGFESSLMACCGYGGPPYNFNLNITCGNPGCPVCPEGSKYVSWDGVHYAEAANAIVASKILTAEYSKPKVKFDYFCFA</sequence>
<reference evidence="6" key="1">
    <citation type="submission" date="2025-08" db="UniProtKB">
        <authorList>
            <consortium name="RefSeq"/>
        </authorList>
    </citation>
    <scope>IDENTIFICATION</scope>
    <source>
        <tissue evidence="6">Young leaves</tissue>
    </source>
</reference>
<dbReference type="SUPFAM" id="SSF52266">
    <property type="entry name" value="SGNH hydrolase"/>
    <property type="match status" value="1"/>
</dbReference>
<dbReference type="Gene3D" id="3.40.50.1110">
    <property type="entry name" value="SGNH hydrolase"/>
    <property type="match status" value="1"/>
</dbReference>
<protein>
    <submittedName>
        <fullName evidence="6">GDSL esterase/lipase LIP-4-like</fullName>
    </submittedName>
</protein>
<evidence type="ECO:0000256" key="1">
    <source>
        <dbReference type="ARBA" id="ARBA00008668"/>
    </source>
</evidence>
<dbReference type="PROSITE" id="PS50096">
    <property type="entry name" value="IQ"/>
    <property type="match status" value="1"/>
</dbReference>
<evidence type="ECO:0000256" key="2">
    <source>
        <dbReference type="ARBA" id="ARBA00022729"/>
    </source>
</evidence>
<dbReference type="GO" id="GO:0016788">
    <property type="term" value="F:hydrolase activity, acting on ester bonds"/>
    <property type="evidence" value="ECO:0007669"/>
    <property type="project" value="InterPro"/>
</dbReference>
<dbReference type="KEGG" id="pda:103723092"/>
<keyword evidence="5" id="KW-1185">Reference proteome</keyword>
<dbReference type="InterPro" id="IPR035669">
    <property type="entry name" value="SGNH_plant_lipase-like"/>
</dbReference>
<dbReference type="InterPro" id="IPR001087">
    <property type="entry name" value="GDSL"/>
</dbReference>
<evidence type="ECO:0000256" key="4">
    <source>
        <dbReference type="ARBA" id="ARBA00023180"/>
    </source>
</evidence>
<dbReference type="RefSeq" id="XP_038975762.1">
    <property type="nucleotide sequence ID" value="XM_039119834.1"/>
</dbReference>
<gene>
    <name evidence="6" type="primary">LOC103723092</name>
</gene>
<dbReference type="AlphaFoldDB" id="A0A8B8ZQY8"/>
<name>A0A8B8ZQY8_PHODC</name>
<accession>A0A8B8ZQY8</accession>
<dbReference type="CDD" id="cd01837">
    <property type="entry name" value="SGNH_plant_lipase_like"/>
    <property type="match status" value="1"/>
</dbReference>
<dbReference type="GeneID" id="103723092"/>
<keyword evidence="4" id="KW-0325">Glycoprotein</keyword>
<dbReference type="Pfam" id="PF00657">
    <property type="entry name" value="Lipase_GDSL"/>
    <property type="match status" value="1"/>
</dbReference>
<keyword evidence="2" id="KW-0732">Signal</keyword>